<dbReference type="SUPFAM" id="SSF50405">
    <property type="entry name" value="Actin-crosslinking proteins"/>
    <property type="match status" value="1"/>
</dbReference>
<evidence type="ECO:0008006" key="6">
    <source>
        <dbReference type="Google" id="ProtNLM"/>
    </source>
</evidence>
<dbReference type="OrthoDB" id="5539371at2759"/>
<dbReference type="GO" id="GO:0071013">
    <property type="term" value="C:catalytic step 2 spliceosome"/>
    <property type="evidence" value="ECO:0007669"/>
    <property type="project" value="TreeGrafter"/>
</dbReference>
<evidence type="ECO:0000256" key="2">
    <source>
        <dbReference type="ARBA" id="ARBA00010878"/>
    </source>
</evidence>
<dbReference type="CDD" id="cd23339">
    <property type="entry name" value="beta-trefoil_FSCN_fungal_FRG1-like"/>
    <property type="match status" value="1"/>
</dbReference>
<reference evidence="5" key="1">
    <citation type="journal article" date="2014" name="Genome Announc.">
        <title>De novo whole-genome sequence and genome annotation of Lichtheimia ramosa.</title>
        <authorList>
            <person name="Linde J."/>
            <person name="Schwartze V."/>
            <person name="Binder U."/>
            <person name="Lass-Florl C."/>
            <person name="Voigt K."/>
            <person name="Horn F."/>
        </authorList>
    </citation>
    <scope>NUCLEOTIDE SEQUENCE</scope>
    <source>
        <strain evidence="5">JMRC FSU:6197</strain>
    </source>
</reference>
<evidence type="ECO:0000313" key="5">
    <source>
        <dbReference type="EMBL" id="CDS02785.1"/>
    </source>
</evidence>
<organism evidence="5">
    <name type="scientific">Lichtheimia ramosa</name>
    <dbReference type="NCBI Taxonomy" id="688394"/>
    <lineage>
        <taxon>Eukaryota</taxon>
        <taxon>Fungi</taxon>
        <taxon>Fungi incertae sedis</taxon>
        <taxon>Mucoromycota</taxon>
        <taxon>Mucoromycotina</taxon>
        <taxon>Mucoromycetes</taxon>
        <taxon>Mucorales</taxon>
        <taxon>Lichtheimiaceae</taxon>
        <taxon>Lichtheimia</taxon>
    </lineage>
</organism>
<sequence length="260" mass="29197">MVGGRLLFKGDKEHKKKKKKRSASERDEHGGAMGDSEEGWVRVDQLDDLVGPLFITHPSDPTICLTVDDNDRLLAYPIPEGATETEPVIVNQVFVGARLLGTSNTFTIKSVHKKYLSCDKFGVVTADREAISGLEEWEPAITDAGVAFRNAHGKFLMVDQIAGGGFKIRADSDEVGFCETFRVYCQARFKRKARHERKKAKKESHVDELDNVKKFQSWGGGRVHLSKSDTRELKKAKEEGRIAEAMLDRRAKVKSDRYCK</sequence>
<name>A0A077W7K1_9FUNG</name>
<dbReference type="PANTHER" id="PTHR12928:SF0">
    <property type="entry name" value="FSHD REGION GENE 1"/>
    <property type="match status" value="1"/>
</dbReference>
<protein>
    <recommendedName>
        <fullName evidence="6">Actin-bundling protein</fullName>
    </recommendedName>
</protein>
<dbReference type="AlphaFoldDB" id="A0A077W7K1"/>
<dbReference type="PANTHER" id="PTHR12928">
    <property type="entry name" value="FRG1 PROTEIN"/>
    <property type="match status" value="1"/>
</dbReference>
<proteinExistence type="inferred from homology"/>
<evidence type="ECO:0000256" key="1">
    <source>
        <dbReference type="ARBA" id="ARBA00004604"/>
    </source>
</evidence>
<keyword evidence="3" id="KW-0539">Nucleus</keyword>
<dbReference type="InterPro" id="IPR008999">
    <property type="entry name" value="Actin-crosslinking"/>
</dbReference>
<dbReference type="Pfam" id="PF06229">
    <property type="entry name" value="FRG1"/>
    <property type="match status" value="1"/>
</dbReference>
<dbReference type="InterPro" id="IPR010414">
    <property type="entry name" value="FRG1"/>
</dbReference>
<dbReference type="GO" id="GO:0005730">
    <property type="term" value="C:nucleolus"/>
    <property type="evidence" value="ECO:0007669"/>
    <property type="project" value="UniProtKB-SubCell"/>
</dbReference>
<comment type="subcellular location">
    <subcellularLocation>
        <location evidence="1">Nucleus</location>
        <location evidence="1">Nucleolus</location>
    </subcellularLocation>
</comment>
<accession>A0A077W7K1</accession>
<feature type="region of interest" description="Disordered" evidence="4">
    <location>
        <begin position="1"/>
        <end position="37"/>
    </location>
</feature>
<gene>
    <name evidence="5" type="ORF">LRAMOSA00189</name>
</gene>
<dbReference type="EMBL" id="LK023313">
    <property type="protein sequence ID" value="CDS02785.1"/>
    <property type="molecule type" value="Genomic_DNA"/>
</dbReference>
<dbReference type="GO" id="GO:0051015">
    <property type="term" value="F:actin filament binding"/>
    <property type="evidence" value="ECO:0007669"/>
    <property type="project" value="TreeGrafter"/>
</dbReference>
<dbReference type="Gene3D" id="2.80.10.50">
    <property type="match status" value="1"/>
</dbReference>
<evidence type="ECO:0000256" key="3">
    <source>
        <dbReference type="ARBA" id="ARBA00023242"/>
    </source>
</evidence>
<comment type="similarity">
    <text evidence="2">Belongs to the FRG1 family.</text>
</comment>
<evidence type="ECO:0000256" key="4">
    <source>
        <dbReference type="SAM" id="MobiDB-lite"/>
    </source>
</evidence>